<dbReference type="RefSeq" id="WP_165898797.1">
    <property type="nucleotide sequence ID" value="NZ_SLUI01000003.1"/>
</dbReference>
<reference evidence="2 3" key="1">
    <citation type="submission" date="2019-03" db="EMBL/GenBank/DDBJ databases">
        <title>Genomic Encyclopedia of Type Strains, Phase IV (KMG-IV): sequencing the most valuable type-strain genomes for metagenomic binning, comparative biology and taxonomic classification.</title>
        <authorList>
            <person name="Goeker M."/>
        </authorList>
    </citation>
    <scope>NUCLEOTIDE SEQUENCE [LARGE SCALE GENOMIC DNA]</scope>
    <source>
        <strain evidence="2 3">DSM 15969</strain>
    </source>
</reference>
<dbReference type="EMBL" id="SLUI01000003">
    <property type="protein sequence ID" value="TCL38730.1"/>
    <property type="molecule type" value="Genomic_DNA"/>
</dbReference>
<dbReference type="CDD" id="cd01949">
    <property type="entry name" value="GGDEF"/>
    <property type="match status" value="1"/>
</dbReference>
<feature type="domain" description="GGDEF" evidence="1">
    <location>
        <begin position="138"/>
        <end position="272"/>
    </location>
</feature>
<evidence type="ECO:0000259" key="1">
    <source>
        <dbReference type="PROSITE" id="PS50887"/>
    </source>
</evidence>
<dbReference type="SUPFAM" id="SSF55073">
    <property type="entry name" value="Nucleotide cyclase"/>
    <property type="match status" value="1"/>
</dbReference>
<dbReference type="PANTHER" id="PTHR45138:SF9">
    <property type="entry name" value="DIGUANYLATE CYCLASE DGCM-RELATED"/>
    <property type="match status" value="1"/>
</dbReference>
<proteinExistence type="predicted"/>
<dbReference type="Proteomes" id="UP000295063">
    <property type="component" value="Unassembled WGS sequence"/>
</dbReference>
<dbReference type="SMART" id="SM00267">
    <property type="entry name" value="GGDEF"/>
    <property type="match status" value="1"/>
</dbReference>
<protein>
    <submittedName>
        <fullName evidence="2">Diguanylate cyclase (GGDEF)-like protein</fullName>
    </submittedName>
</protein>
<dbReference type="Pfam" id="PF00990">
    <property type="entry name" value="GGDEF"/>
    <property type="match status" value="1"/>
</dbReference>
<dbReference type="InterPro" id="IPR000160">
    <property type="entry name" value="GGDEF_dom"/>
</dbReference>
<evidence type="ECO:0000313" key="2">
    <source>
        <dbReference type="EMBL" id="TCL38730.1"/>
    </source>
</evidence>
<evidence type="ECO:0000313" key="3">
    <source>
        <dbReference type="Proteomes" id="UP000295063"/>
    </source>
</evidence>
<organism evidence="2 3">
    <name type="scientific">Anaerospora hongkongensis</name>
    <dbReference type="NCBI Taxonomy" id="244830"/>
    <lineage>
        <taxon>Bacteria</taxon>
        <taxon>Bacillati</taxon>
        <taxon>Bacillota</taxon>
        <taxon>Negativicutes</taxon>
        <taxon>Selenomonadales</taxon>
        <taxon>Sporomusaceae</taxon>
        <taxon>Anaerospora</taxon>
    </lineage>
</organism>
<dbReference type="InterPro" id="IPR050469">
    <property type="entry name" value="Diguanylate_Cyclase"/>
</dbReference>
<comment type="caution">
    <text evidence="2">The sequence shown here is derived from an EMBL/GenBank/DDBJ whole genome shotgun (WGS) entry which is preliminary data.</text>
</comment>
<sequence length="285" mass="32044">MLVTRKELLVIRVNAAAQSLLRGQDEEVAVRPVAEFFYKEQAEYQAWYAGIQANGTNIPESSLFLKDQQTIVKVYTTCVDFAGSTHLLLTLVDITATCCQIGQLEQLAAKDDMTGLLNRRTFRASLEMALHNLQQEKSVFFLAFMDLNELKKVNDTYGHREGDWYISMFTSLLLGALRTTDIAGRIGGDEFAVIFSQCSQPYAEQVIYRLQQQLNALSASVKKPYSMGVSTGLVMVESGMDIGVDALLNIADKAMYHKKYYQNTQKNALLEKAEKFGIKNTGRFW</sequence>
<dbReference type="InterPro" id="IPR043128">
    <property type="entry name" value="Rev_trsase/Diguanyl_cyclase"/>
</dbReference>
<dbReference type="GO" id="GO:0052621">
    <property type="term" value="F:diguanylate cyclase activity"/>
    <property type="evidence" value="ECO:0007669"/>
    <property type="project" value="TreeGrafter"/>
</dbReference>
<dbReference type="PROSITE" id="PS50887">
    <property type="entry name" value="GGDEF"/>
    <property type="match status" value="1"/>
</dbReference>
<dbReference type="Gene3D" id="3.30.450.20">
    <property type="entry name" value="PAS domain"/>
    <property type="match status" value="1"/>
</dbReference>
<accession>A0A4R1Q2F9</accession>
<dbReference type="InterPro" id="IPR029787">
    <property type="entry name" value="Nucleotide_cyclase"/>
</dbReference>
<gene>
    <name evidence="2" type="ORF">EV210_103209</name>
</gene>
<dbReference type="PANTHER" id="PTHR45138">
    <property type="entry name" value="REGULATORY COMPONENTS OF SENSORY TRANSDUCTION SYSTEM"/>
    <property type="match status" value="1"/>
</dbReference>
<name>A0A4R1Q2F9_9FIRM</name>
<dbReference type="NCBIfam" id="TIGR00254">
    <property type="entry name" value="GGDEF"/>
    <property type="match status" value="1"/>
</dbReference>
<dbReference type="AlphaFoldDB" id="A0A4R1Q2F9"/>
<keyword evidence="3" id="KW-1185">Reference proteome</keyword>
<dbReference type="Gene3D" id="3.30.70.270">
    <property type="match status" value="1"/>
</dbReference>